<comment type="caution">
    <text evidence="9">The sequence shown here is derived from an EMBL/GenBank/DDBJ whole genome shotgun (WGS) entry which is preliminary data.</text>
</comment>
<gene>
    <name evidence="9" type="ORF">RIMI_LOCUS1934446</name>
</gene>
<keyword evidence="2" id="KW-0646">Protease inhibitor</keyword>
<evidence type="ECO:0000256" key="2">
    <source>
        <dbReference type="ARBA" id="ARBA00022690"/>
    </source>
</evidence>
<dbReference type="PROSITE" id="PS00284">
    <property type="entry name" value="SERPIN"/>
    <property type="match status" value="1"/>
</dbReference>
<dbReference type="InterPro" id="IPR042185">
    <property type="entry name" value="Serpin_sf_2"/>
</dbReference>
<organism evidence="9 10">
    <name type="scientific">Ranitomeya imitator</name>
    <name type="common">mimic poison frog</name>
    <dbReference type="NCBI Taxonomy" id="111125"/>
    <lineage>
        <taxon>Eukaryota</taxon>
        <taxon>Metazoa</taxon>
        <taxon>Chordata</taxon>
        <taxon>Craniata</taxon>
        <taxon>Vertebrata</taxon>
        <taxon>Euteleostomi</taxon>
        <taxon>Amphibia</taxon>
        <taxon>Batrachia</taxon>
        <taxon>Anura</taxon>
        <taxon>Neobatrachia</taxon>
        <taxon>Hyloidea</taxon>
        <taxon>Dendrobatidae</taxon>
        <taxon>Dendrobatinae</taxon>
        <taxon>Ranitomeya</taxon>
    </lineage>
</organism>
<dbReference type="SMART" id="SM00093">
    <property type="entry name" value="SERPIN"/>
    <property type="match status" value="1"/>
</dbReference>
<sequence>MSSPLNKYGECGSISSAKNLLLALAWDNKKLISLNGPPHSPYLCLGLVIKLIGWNQHRSEWRSRIPAGTERYCTFSAPFNPFWTIEHHSCHFPATQWKVNGKVVGKVQGIVIQIDMRALLLLGVALLCTLAFADHHKGKHKHDKDDHYDKDDHDNKDDHDHKDDHHKKGRHHGKKHHHHHNESMPCHKIAQYNSKFSFDLYRQVALDHPSENIVFSPVSISTAFAFLSLGAKAQTHSQIIEGIGFNTSEISEQEIHEGFHHLLHLLNDVDRELQLSGGNALFISQEHKILQTFLDQAKKLYHSEAFSTDFKNTEEAKNKINSYVEKNTHGKIADLLDSVDKDAIFVLINFIYFRGKWEKPFAEESTKEGDFHVNKNTTVKVPFMSRTGMYKVAFTDEAIVVSIPYKGDANALFILPNEGKLSEIEQNFDKEIIIKWKNSMQRRVVDLFLPKFSITGNLNLKETLNKLGVVDVFSDIADLSGITGDANVKISKAVHKAVLSVDERGTEAAGTTALEAIPMMLPPRVHFNHPFIFTLYDYKTKSILFAGRVFNPQK</sequence>
<dbReference type="Proteomes" id="UP001176940">
    <property type="component" value="Unassembled WGS sequence"/>
</dbReference>
<dbReference type="InterPro" id="IPR036186">
    <property type="entry name" value="Serpin_sf"/>
</dbReference>
<evidence type="ECO:0000259" key="8">
    <source>
        <dbReference type="SMART" id="SM00093"/>
    </source>
</evidence>
<protein>
    <recommendedName>
        <fullName evidence="8">Serpin domain-containing protein</fullName>
    </recommendedName>
</protein>
<feature type="compositionally biased region" description="Basic residues" evidence="7">
    <location>
        <begin position="164"/>
        <end position="180"/>
    </location>
</feature>
<evidence type="ECO:0000256" key="4">
    <source>
        <dbReference type="ARBA" id="ARBA00022900"/>
    </source>
</evidence>
<evidence type="ECO:0000313" key="10">
    <source>
        <dbReference type="Proteomes" id="UP001176940"/>
    </source>
</evidence>
<keyword evidence="5" id="KW-0325">Glycoprotein</keyword>
<dbReference type="Pfam" id="PF00079">
    <property type="entry name" value="Serpin"/>
    <property type="match status" value="1"/>
</dbReference>
<dbReference type="Gene3D" id="3.30.497.10">
    <property type="entry name" value="Antithrombin, subunit I, domain 2"/>
    <property type="match status" value="1"/>
</dbReference>
<reference evidence="9" key="1">
    <citation type="submission" date="2023-07" db="EMBL/GenBank/DDBJ databases">
        <authorList>
            <person name="Stuckert A."/>
        </authorList>
    </citation>
    <scope>NUCLEOTIDE SEQUENCE</scope>
</reference>
<dbReference type="Gene3D" id="2.10.310.10">
    <property type="entry name" value="Serpins superfamily"/>
    <property type="match status" value="1"/>
</dbReference>
<dbReference type="InterPro" id="IPR042178">
    <property type="entry name" value="Serpin_sf_1"/>
</dbReference>
<feature type="region of interest" description="Disordered" evidence="7">
    <location>
        <begin position="138"/>
        <end position="185"/>
    </location>
</feature>
<feature type="compositionally biased region" description="Basic and acidic residues" evidence="7">
    <location>
        <begin position="143"/>
        <end position="163"/>
    </location>
</feature>
<dbReference type="PANTHER" id="PTHR11461:SF165">
    <property type="entry name" value="ALPHA-1-ANTITRYPSIN"/>
    <property type="match status" value="1"/>
</dbReference>
<evidence type="ECO:0000256" key="6">
    <source>
        <dbReference type="RuleBase" id="RU000411"/>
    </source>
</evidence>
<dbReference type="InterPro" id="IPR023795">
    <property type="entry name" value="Serpin_CS"/>
</dbReference>
<keyword evidence="10" id="KW-1185">Reference proteome</keyword>
<feature type="domain" description="Serpin" evidence="8">
    <location>
        <begin position="198"/>
        <end position="552"/>
    </location>
</feature>
<dbReference type="Gene3D" id="2.30.39.10">
    <property type="entry name" value="Alpha-1-antitrypsin, domain 1"/>
    <property type="match status" value="1"/>
</dbReference>
<dbReference type="PANTHER" id="PTHR11461">
    <property type="entry name" value="SERINE PROTEASE INHIBITOR, SERPIN"/>
    <property type="match status" value="1"/>
</dbReference>
<name>A0ABN9KTE2_9NEOB</name>
<keyword evidence="4" id="KW-0722">Serine protease inhibitor</keyword>
<dbReference type="InterPro" id="IPR023796">
    <property type="entry name" value="Serpin_dom"/>
</dbReference>
<evidence type="ECO:0000256" key="5">
    <source>
        <dbReference type="ARBA" id="ARBA00023180"/>
    </source>
</evidence>
<comment type="similarity">
    <text evidence="1 6">Belongs to the serpin family.</text>
</comment>
<accession>A0ABN9KTE2</accession>
<keyword evidence="3" id="KW-0732">Signal</keyword>
<evidence type="ECO:0000256" key="1">
    <source>
        <dbReference type="ARBA" id="ARBA00009500"/>
    </source>
</evidence>
<dbReference type="SUPFAM" id="SSF56574">
    <property type="entry name" value="Serpins"/>
    <property type="match status" value="1"/>
</dbReference>
<dbReference type="EMBL" id="CAUEEQ010002593">
    <property type="protein sequence ID" value="CAJ0923146.1"/>
    <property type="molecule type" value="Genomic_DNA"/>
</dbReference>
<evidence type="ECO:0000256" key="3">
    <source>
        <dbReference type="ARBA" id="ARBA00022729"/>
    </source>
</evidence>
<evidence type="ECO:0000313" key="9">
    <source>
        <dbReference type="EMBL" id="CAJ0923146.1"/>
    </source>
</evidence>
<evidence type="ECO:0000256" key="7">
    <source>
        <dbReference type="SAM" id="MobiDB-lite"/>
    </source>
</evidence>
<dbReference type="InterPro" id="IPR000215">
    <property type="entry name" value="Serpin_fam"/>
</dbReference>
<proteinExistence type="inferred from homology"/>